<dbReference type="SUPFAM" id="SSF103481">
    <property type="entry name" value="Multidrug resistance efflux transporter EmrE"/>
    <property type="match status" value="2"/>
</dbReference>
<reference evidence="8 9" key="1">
    <citation type="submission" date="2020-04" db="EMBL/GenBank/DDBJ databases">
        <title>Gordonia sp. nov. TBRC 11910.</title>
        <authorList>
            <person name="Suriyachadkun C."/>
        </authorList>
    </citation>
    <scope>NUCLEOTIDE SEQUENCE [LARGE SCALE GENOMIC DNA]</scope>
    <source>
        <strain evidence="8 9">TBRC 11910</strain>
    </source>
</reference>
<feature type="domain" description="EamA" evidence="7">
    <location>
        <begin position="18"/>
        <end position="148"/>
    </location>
</feature>
<feature type="transmembrane region" description="Helical" evidence="6">
    <location>
        <begin position="20"/>
        <end position="40"/>
    </location>
</feature>
<keyword evidence="3 6" id="KW-0812">Transmembrane</keyword>
<feature type="transmembrane region" description="Helical" evidence="6">
    <location>
        <begin position="194"/>
        <end position="215"/>
    </location>
</feature>
<dbReference type="AlphaFoldDB" id="A0A848KUT3"/>
<feature type="transmembrane region" description="Helical" evidence="6">
    <location>
        <begin position="46"/>
        <end position="65"/>
    </location>
</feature>
<evidence type="ECO:0000256" key="2">
    <source>
        <dbReference type="ARBA" id="ARBA00007362"/>
    </source>
</evidence>
<evidence type="ECO:0000259" key="7">
    <source>
        <dbReference type="Pfam" id="PF00892"/>
    </source>
</evidence>
<feature type="transmembrane region" description="Helical" evidence="6">
    <location>
        <begin position="282"/>
        <end position="301"/>
    </location>
</feature>
<feature type="transmembrane region" description="Helical" evidence="6">
    <location>
        <begin position="77"/>
        <end position="99"/>
    </location>
</feature>
<evidence type="ECO:0000313" key="8">
    <source>
        <dbReference type="EMBL" id="NMO00615.1"/>
    </source>
</evidence>
<dbReference type="Proteomes" id="UP000550729">
    <property type="component" value="Unassembled WGS sequence"/>
</dbReference>
<keyword evidence="4 6" id="KW-1133">Transmembrane helix</keyword>
<evidence type="ECO:0000256" key="6">
    <source>
        <dbReference type="SAM" id="Phobius"/>
    </source>
</evidence>
<accession>A0A848KUT3</accession>
<name>A0A848KUT3_9ACTN</name>
<dbReference type="Pfam" id="PF00892">
    <property type="entry name" value="EamA"/>
    <property type="match status" value="2"/>
</dbReference>
<evidence type="ECO:0000256" key="1">
    <source>
        <dbReference type="ARBA" id="ARBA00004141"/>
    </source>
</evidence>
<dbReference type="PANTHER" id="PTHR32322">
    <property type="entry name" value="INNER MEMBRANE TRANSPORTER"/>
    <property type="match status" value="1"/>
</dbReference>
<evidence type="ECO:0000256" key="3">
    <source>
        <dbReference type="ARBA" id="ARBA00022692"/>
    </source>
</evidence>
<evidence type="ECO:0000256" key="5">
    <source>
        <dbReference type="ARBA" id="ARBA00023136"/>
    </source>
</evidence>
<dbReference type="InterPro" id="IPR037185">
    <property type="entry name" value="EmrE-like"/>
</dbReference>
<feature type="transmembrane region" description="Helical" evidence="6">
    <location>
        <begin position="227"/>
        <end position="246"/>
    </location>
</feature>
<evidence type="ECO:0000256" key="4">
    <source>
        <dbReference type="ARBA" id="ARBA00022989"/>
    </source>
</evidence>
<dbReference type="InterPro" id="IPR000620">
    <property type="entry name" value="EamA_dom"/>
</dbReference>
<dbReference type="InterPro" id="IPR050638">
    <property type="entry name" value="AA-Vitamin_Transporters"/>
</dbReference>
<sequence>MKIKNSAITLGHQPLSGGVAWGLVGVAAFSLTVPFTRIATRELDPLFVGGARAVVAGVLAAALLSATRSRLPTRRELIGTAIVGLGVVFGFPIFTSVALTTTTAGHSAVIIGLLPMATAIVAVTLTKERPALQFWLYSAGGAVSVVVYSVVAHGGIGAWQSTDLYLFAAVALGALGYAQGGITSRTLGAWQTISWALVVALPVMVVIGVCGAVRAQTPLADVDAHTWASFAYLGVVSMFLGFFAWYRGLALGPMSQVSQVQLVQPVMTLGWSVLLLGEHISVAMALCCLVTIGCALGAVGAREVTSTVSRSAVRSVPPSRRYPSVAPFQSRTDGSRS</sequence>
<dbReference type="GO" id="GO:0016020">
    <property type="term" value="C:membrane"/>
    <property type="evidence" value="ECO:0007669"/>
    <property type="project" value="UniProtKB-SubCell"/>
</dbReference>
<organism evidence="8 9">
    <name type="scientific">Gordonia asplenii</name>
    <dbReference type="NCBI Taxonomy" id="2725283"/>
    <lineage>
        <taxon>Bacteria</taxon>
        <taxon>Bacillati</taxon>
        <taxon>Actinomycetota</taxon>
        <taxon>Actinomycetes</taxon>
        <taxon>Mycobacteriales</taxon>
        <taxon>Gordoniaceae</taxon>
        <taxon>Gordonia</taxon>
    </lineage>
</organism>
<keyword evidence="9" id="KW-1185">Reference proteome</keyword>
<proteinExistence type="inferred from homology"/>
<feature type="transmembrane region" description="Helical" evidence="6">
    <location>
        <begin position="134"/>
        <end position="152"/>
    </location>
</feature>
<gene>
    <name evidence="8" type="ORF">HH308_05220</name>
</gene>
<evidence type="ECO:0000313" key="9">
    <source>
        <dbReference type="Proteomes" id="UP000550729"/>
    </source>
</evidence>
<feature type="transmembrane region" description="Helical" evidence="6">
    <location>
        <begin position="105"/>
        <end position="125"/>
    </location>
</feature>
<feature type="domain" description="EamA" evidence="7">
    <location>
        <begin position="162"/>
        <end position="294"/>
    </location>
</feature>
<dbReference type="EMBL" id="JABBNB010000004">
    <property type="protein sequence ID" value="NMO00615.1"/>
    <property type="molecule type" value="Genomic_DNA"/>
</dbReference>
<dbReference type="RefSeq" id="WP_170193126.1">
    <property type="nucleotide sequence ID" value="NZ_JABBNB010000004.1"/>
</dbReference>
<protein>
    <submittedName>
        <fullName evidence="8">DMT family transporter</fullName>
    </submittedName>
</protein>
<dbReference type="PANTHER" id="PTHR32322:SF2">
    <property type="entry name" value="EAMA DOMAIN-CONTAINING PROTEIN"/>
    <property type="match status" value="1"/>
</dbReference>
<feature type="transmembrane region" description="Helical" evidence="6">
    <location>
        <begin position="164"/>
        <end position="182"/>
    </location>
</feature>
<comment type="caution">
    <text evidence="8">The sequence shown here is derived from an EMBL/GenBank/DDBJ whole genome shotgun (WGS) entry which is preliminary data.</text>
</comment>
<keyword evidence="5 6" id="KW-0472">Membrane</keyword>
<comment type="subcellular location">
    <subcellularLocation>
        <location evidence="1">Membrane</location>
        <topology evidence="1">Multi-pass membrane protein</topology>
    </subcellularLocation>
</comment>
<comment type="similarity">
    <text evidence="2">Belongs to the EamA transporter family.</text>
</comment>